<evidence type="ECO:0000313" key="2">
    <source>
        <dbReference type="EMBL" id="MFC6092354.1"/>
    </source>
</evidence>
<comment type="caution">
    <text evidence="2">The sequence shown here is derived from an EMBL/GenBank/DDBJ whole genome shotgun (WGS) entry which is preliminary data.</text>
</comment>
<feature type="region of interest" description="Disordered" evidence="1">
    <location>
        <begin position="288"/>
        <end position="313"/>
    </location>
</feature>
<evidence type="ECO:0000313" key="3">
    <source>
        <dbReference type="Proteomes" id="UP001596220"/>
    </source>
</evidence>
<feature type="compositionally biased region" description="Low complexity" evidence="1">
    <location>
        <begin position="432"/>
        <end position="443"/>
    </location>
</feature>
<protein>
    <recommendedName>
        <fullName evidence="4">AAA ATPase-like protein</fullName>
    </recommendedName>
</protein>
<feature type="region of interest" description="Disordered" evidence="1">
    <location>
        <begin position="426"/>
        <end position="450"/>
    </location>
</feature>
<dbReference type="RefSeq" id="WP_380638644.1">
    <property type="nucleotide sequence ID" value="NZ_JBHSQO010000027.1"/>
</dbReference>
<dbReference type="EMBL" id="JBHSQO010000027">
    <property type="protein sequence ID" value="MFC6092354.1"/>
    <property type="molecule type" value="Genomic_DNA"/>
</dbReference>
<sequence length="646" mass="69900">MSGDDSALAGFRGVTTGLVDELVKRPGGRARTLPLVVALGSRGTGKTALLRSVRDRCADGVPLALLDFEDPAGVRPAAALAGIALDLGRDVPGADRIAFPRLWLCALVLAGDPGDRDGALAELRDLMSEDHPLERHRPRVLELVRLVGEPDGLPGWAPSATGVLLHGLDWFSRRRLLRAVRQVTPGAPRDPRDLPAALDRAGRGSPADRRAVDDTLFDAFLADLHRHFTGRADHPRRSARCAVLLDNVHTGEGKAFLTSYLAARERSAAVGDHVAVIATSRTWNTDWDDTWRRPGTPAGGTAPLPLPRTPEDAERDARSATGWRPWYLVHPGHLNAADTEDVVVRAAVPGLPRSLPHRLTRGHPGGLRIVLDVPARQAGPVVPRRLLSARASPTGNASLADEALAQLLRDLPAERVDDLVTASAGRGVEFLPDPTAPDQTAPGTGPPDGGDELHAFLLDHFLLTLEPDENGPRVVLDPWLRTLLLHRLAHREDPARGWDAVHRRYRDHHEARGRTTEARYHDLALGDVRSVVAHLAGPFTSDGPLDQPTARGWLRELDLITGAPNRLPRDHDPLTQVELLAEGVPPTGPHGAALARLVAALWIAGDPLGDPEDTLRGRVEHAYSRLSQHSGQGSILLYDRVERYRA</sequence>
<feature type="region of interest" description="Disordered" evidence="1">
    <location>
        <begin position="182"/>
        <end position="206"/>
    </location>
</feature>
<gene>
    <name evidence="2" type="ORF">ACFP3R_24045</name>
</gene>
<evidence type="ECO:0008006" key="4">
    <source>
        <dbReference type="Google" id="ProtNLM"/>
    </source>
</evidence>
<evidence type="ECO:0000256" key="1">
    <source>
        <dbReference type="SAM" id="MobiDB-lite"/>
    </source>
</evidence>
<accession>A0ABW1PBD1</accession>
<proteinExistence type="predicted"/>
<organism evidence="2 3">
    <name type="scientific">Saccharothrix lopnurensis</name>
    <dbReference type="NCBI Taxonomy" id="1670621"/>
    <lineage>
        <taxon>Bacteria</taxon>
        <taxon>Bacillati</taxon>
        <taxon>Actinomycetota</taxon>
        <taxon>Actinomycetes</taxon>
        <taxon>Pseudonocardiales</taxon>
        <taxon>Pseudonocardiaceae</taxon>
        <taxon>Saccharothrix</taxon>
    </lineage>
</organism>
<dbReference type="Proteomes" id="UP001596220">
    <property type="component" value="Unassembled WGS sequence"/>
</dbReference>
<name>A0ABW1PBD1_9PSEU</name>
<feature type="compositionally biased region" description="Low complexity" evidence="1">
    <location>
        <begin position="293"/>
        <end position="303"/>
    </location>
</feature>
<reference evidence="3" key="1">
    <citation type="journal article" date="2019" name="Int. J. Syst. Evol. Microbiol.">
        <title>The Global Catalogue of Microorganisms (GCM) 10K type strain sequencing project: providing services to taxonomists for standard genome sequencing and annotation.</title>
        <authorList>
            <consortium name="The Broad Institute Genomics Platform"/>
            <consortium name="The Broad Institute Genome Sequencing Center for Infectious Disease"/>
            <person name="Wu L."/>
            <person name="Ma J."/>
        </authorList>
    </citation>
    <scope>NUCLEOTIDE SEQUENCE [LARGE SCALE GENOMIC DNA]</scope>
    <source>
        <strain evidence="3">CGMCC 4.7246</strain>
    </source>
</reference>
<keyword evidence="3" id="KW-1185">Reference proteome</keyword>